<accession>A0A423PPZ6</accession>
<dbReference type="Pfam" id="PF00107">
    <property type="entry name" value="ADH_zinc_N"/>
    <property type="match status" value="1"/>
</dbReference>
<dbReference type="Pfam" id="PF08240">
    <property type="entry name" value="ADH_N"/>
    <property type="match status" value="1"/>
</dbReference>
<reference evidence="6 7" key="1">
    <citation type="submission" date="2013-10" db="EMBL/GenBank/DDBJ databases">
        <title>Salinisphaera orenii MK-B5 Genome Sequencing.</title>
        <authorList>
            <person name="Lai Q."/>
            <person name="Li C."/>
            <person name="Shao Z."/>
        </authorList>
    </citation>
    <scope>NUCLEOTIDE SEQUENCE [LARGE SCALE GENOMIC DNA]</scope>
    <source>
        <strain evidence="6 7">MK-B5</strain>
    </source>
</reference>
<gene>
    <name evidence="6" type="ORF">SAOR_07185</name>
</gene>
<organism evidence="6 7">
    <name type="scientific">Salinisphaera orenii MK-B5</name>
    <dbReference type="NCBI Taxonomy" id="856730"/>
    <lineage>
        <taxon>Bacteria</taxon>
        <taxon>Pseudomonadati</taxon>
        <taxon>Pseudomonadota</taxon>
        <taxon>Gammaproteobacteria</taxon>
        <taxon>Salinisphaerales</taxon>
        <taxon>Salinisphaeraceae</taxon>
        <taxon>Salinisphaera</taxon>
    </lineage>
</organism>
<feature type="domain" description="Enoyl reductase (ER)" evidence="5">
    <location>
        <begin position="10"/>
        <end position="331"/>
    </location>
</feature>
<evidence type="ECO:0000259" key="5">
    <source>
        <dbReference type="SMART" id="SM00829"/>
    </source>
</evidence>
<dbReference type="InterPro" id="IPR002328">
    <property type="entry name" value="ADH_Zn_CS"/>
</dbReference>
<dbReference type="InterPro" id="IPR013149">
    <property type="entry name" value="ADH-like_C"/>
</dbReference>
<dbReference type="PROSITE" id="PS00059">
    <property type="entry name" value="ADH_ZINC"/>
    <property type="match status" value="1"/>
</dbReference>
<evidence type="ECO:0000256" key="3">
    <source>
        <dbReference type="ARBA" id="ARBA00023002"/>
    </source>
</evidence>
<dbReference type="AlphaFoldDB" id="A0A423PPZ6"/>
<dbReference type="GO" id="GO:0008270">
    <property type="term" value="F:zinc ion binding"/>
    <property type="evidence" value="ECO:0007669"/>
    <property type="project" value="InterPro"/>
</dbReference>
<keyword evidence="1 4" id="KW-0479">Metal-binding</keyword>
<comment type="cofactor">
    <cofactor evidence="4">
        <name>Zn(2+)</name>
        <dbReference type="ChEBI" id="CHEBI:29105"/>
    </cofactor>
</comment>
<evidence type="ECO:0000313" key="7">
    <source>
        <dbReference type="Proteomes" id="UP000283993"/>
    </source>
</evidence>
<dbReference type="SUPFAM" id="SSF51735">
    <property type="entry name" value="NAD(P)-binding Rossmann-fold domains"/>
    <property type="match status" value="1"/>
</dbReference>
<dbReference type="EMBL" id="AYKH01000012">
    <property type="protein sequence ID" value="ROO27628.1"/>
    <property type="molecule type" value="Genomic_DNA"/>
</dbReference>
<name>A0A423PPZ6_9GAMM</name>
<evidence type="ECO:0000256" key="4">
    <source>
        <dbReference type="RuleBase" id="RU361277"/>
    </source>
</evidence>
<dbReference type="Gene3D" id="3.40.50.720">
    <property type="entry name" value="NAD(P)-binding Rossmann-like Domain"/>
    <property type="match status" value="1"/>
</dbReference>
<keyword evidence="7" id="KW-1185">Reference proteome</keyword>
<dbReference type="PANTHER" id="PTHR43401">
    <property type="entry name" value="L-THREONINE 3-DEHYDROGENASE"/>
    <property type="match status" value="1"/>
</dbReference>
<dbReference type="InterPro" id="IPR011032">
    <property type="entry name" value="GroES-like_sf"/>
</dbReference>
<dbReference type="Gene3D" id="3.90.180.10">
    <property type="entry name" value="Medium-chain alcohol dehydrogenases, catalytic domain"/>
    <property type="match status" value="1"/>
</dbReference>
<comment type="similarity">
    <text evidence="4">Belongs to the zinc-containing alcohol dehydrogenase family.</text>
</comment>
<dbReference type="SMART" id="SM00829">
    <property type="entry name" value="PKS_ER"/>
    <property type="match status" value="1"/>
</dbReference>
<comment type="caution">
    <text evidence="6">The sequence shown here is derived from an EMBL/GenBank/DDBJ whole genome shotgun (WGS) entry which is preliminary data.</text>
</comment>
<protein>
    <submittedName>
        <fullName evidence="6">Molecular chaperone GroES</fullName>
    </submittedName>
</protein>
<keyword evidence="2 4" id="KW-0862">Zinc</keyword>
<dbReference type="Proteomes" id="UP000283993">
    <property type="component" value="Unassembled WGS sequence"/>
</dbReference>
<dbReference type="InterPro" id="IPR020843">
    <property type="entry name" value="ER"/>
</dbReference>
<dbReference type="InterPro" id="IPR013154">
    <property type="entry name" value="ADH-like_N"/>
</dbReference>
<dbReference type="RefSeq" id="WP_123630830.1">
    <property type="nucleotide sequence ID" value="NZ_AYKH01000012.1"/>
</dbReference>
<dbReference type="SUPFAM" id="SSF50129">
    <property type="entry name" value="GroES-like"/>
    <property type="match status" value="1"/>
</dbReference>
<proteinExistence type="inferred from homology"/>
<dbReference type="GO" id="GO:0016616">
    <property type="term" value="F:oxidoreductase activity, acting on the CH-OH group of donors, NAD or NADP as acceptor"/>
    <property type="evidence" value="ECO:0007669"/>
    <property type="project" value="UniProtKB-ARBA"/>
</dbReference>
<dbReference type="PANTHER" id="PTHR43401:SF2">
    <property type="entry name" value="L-THREONINE 3-DEHYDROGENASE"/>
    <property type="match status" value="1"/>
</dbReference>
<evidence type="ECO:0000313" key="6">
    <source>
        <dbReference type="EMBL" id="ROO27628.1"/>
    </source>
</evidence>
<evidence type="ECO:0000256" key="1">
    <source>
        <dbReference type="ARBA" id="ARBA00022723"/>
    </source>
</evidence>
<keyword evidence="3" id="KW-0560">Oxidoreductase</keyword>
<dbReference type="InterPro" id="IPR036291">
    <property type="entry name" value="NAD(P)-bd_dom_sf"/>
</dbReference>
<dbReference type="InterPro" id="IPR050129">
    <property type="entry name" value="Zn_alcohol_dh"/>
</dbReference>
<evidence type="ECO:0000256" key="2">
    <source>
        <dbReference type="ARBA" id="ARBA00022833"/>
    </source>
</evidence>
<sequence>MQAAFFNAIGEPLSVRDTELRAPTPDEVVVQVGRCGICGSDLHMTEDPAFGVEAGTVLGHEYAGEVVETGRGVSTLRPGDLVSVIPLRGCGECHNCRIGRPSWCSEMQLEGGGYAEYSVTEARQCIRLPYAISLADGALVEPLAVALHGLTQSRMTAGDRVLVLGAGPIGLATAFWARRMGAASVTVIDLNTCQAKRAYEMGATAFFGTGERLEAPVPDDLGGTPDIVFECVGKPGLIEQAIGLVRPRGSVVVLGLCTMPDTFIPFEAVSKEVCIQTSAFFSVDEFRAALDALDDGSATPRALVTETVSLTDVPQTFEALRNRTHQCKVLIDPG</sequence>